<keyword evidence="3" id="KW-1185">Reference proteome</keyword>
<dbReference type="OrthoDB" id="9789123at2"/>
<sequence>MSWNADLYKNQHAFVFQYGESLLEWLQPKAGEQIIDLGCGTGELTAKIAESGASVVGLDASANMIASAKDHYPNVHFEVADITKFTVEQPVDAIFSNATLHWVKKKKKAAARMYAALKPGGRLVLEMGGKDNIASILAGLKKVLTKHGYTYEPYWYFPSVAEYTKVLENAGFRVNRVVYFDRPTQLSDAQNGVAVWLRMFGAGFLTHVPEDEREKILQEVNDLVVPHLLKDGVLYADYHRLRVEAVKL</sequence>
<reference evidence="2 3" key="1">
    <citation type="submission" date="2018-04" db="EMBL/GenBank/DDBJ databases">
        <title>Chitinophaga fuyangensis sp. nov., isolated from soil in a chemical factory.</title>
        <authorList>
            <person name="Chen K."/>
        </authorList>
    </citation>
    <scope>NUCLEOTIDE SEQUENCE [LARGE SCALE GENOMIC DNA]</scope>
    <source>
        <strain evidence="2 3">LY-1</strain>
    </source>
</reference>
<gene>
    <name evidence="2" type="ORF">DCC81_13100</name>
</gene>
<comment type="caution">
    <text evidence="2">The sequence shown here is derived from an EMBL/GenBank/DDBJ whole genome shotgun (WGS) entry which is preliminary data.</text>
</comment>
<dbReference type="Gene3D" id="3.40.50.150">
    <property type="entry name" value="Vaccinia Virus protein VP39"/>
    <property type="match status" value="1"/>
</dbReference>
<dbReference type="CDD" id="cd02440">
    <property type="entry name" value="AdoMet_MTases"/>
    <property type="match status" value="1"/>
</dbReference>
<dbReference type="PANTHER" id="PTHR43861:SF1">
    <property type="entry name" value="TRANS-ACONITATE 2-METHYLTRANSFERASE"/>
    <property type="match status" value="1"/>
</dbReference>
<proteinExistence type="predicted"/>
<accession>A0A2T7BG32</accession>
<keyword evidence="2" id="KW-0808">Transferase</keyword>
<dbReference type="AlphaFoldDB" id="A0A2T7BG32"/>
<dbReference type="SUPFAM" id="SSF53335">
    <property type="entry name" value="S-adenosyl-L-methionine-dependent methyltransferases"/>
    <property type="match status" value="1"/>
</dbReference>
<dbReference type="PANTHER" id="PTHR43861">
    <property type="entry name" value="TRANS-ACONITATE 2-METHYLTRANSFERASE-RELATED"/>
    <property type="match status" value="1"/>
</dbReference>
<evidence type="ECO:0000313" key="3">
    <source>
        <dbReference type="Proteomes" id="UP000244450"/>
    </source>
</evidence>
<evidence type="ECO:0000259" key="1">
    <source>
        <dbReference type="Pfam" id="PF13847"/>
    </source>
</evidence>
<organism evidence="2 3">
    <name type="scientific">Chitinophaga parva</name>
    <dbReference type="NCBI Taxonomy" id="2169414"/>
    <lineage>
        <taxon>Bacteria</taxon>
        <taxon>Pseudomonadati</taxon>
        <taxon>Bacteroidota</taxon>
        <taxon>Chitinophagia</taxon>
        <taxon>Chitinophagales</taxon>
        <taxon>Chitinophagaceae</taxon>
        <taxon>Chitinophaga</taxon>
    </lineage>
</organism>
<dbReference type="Proteomes" id="UP000244450">
    <property type="component" value="Unassembled WGS sequence"/>
</dbReference>
<protein>
    <submittedName>
        <fullName evidence="2">SAM-dependent methyltransferase</fullName>
    </submittedName>
</protein>
<dbReference type="EMBL" id="QCYK01000002">
    <property type="protein sequence ID" value="PUZ25239.1"/>
    <property type="molecule type" value="Genomic_DNA"/>
</dbReference>
<evidence type="ECO:0000313" key="2">
    <source>
        <dbReference type="EMBL" id="PUZ25239.1"/>
    </source>
</evidence>
<dbReference type="InterPro" id="IPR029063">
    <property type="entry name" value="SAM-dependent_MTases_sf"/>
</dbReference>
<dbReference type="InterPro" id="IPR025714">
    <property type="entry name" value="Methyltranfer_dom"/>
</dbReference>
<dbReference type="RefSeq" id="WP_108687077.1">
    <property type="nucleotide sequence ID" value="NZ_QCYK01000002.1"/>
</dbReference>
<keyword evidence="2" id="KW-0489">Methyltransferase</keyword>
<dbReference type="GO" id="GO:0008168">
    <property type="term" value="F:methyltransferase activity"/>
    <property type="evidence" value="ECO:0007669"/>
    <property type="project" value="UniProtKB-KW"/>
</dbReference>
<dbReference type="Pfam" id="PF13847">
    <property type="entry name" value="Methyltransf_31"/>
    <property type="match status" value="1"/>
</dbReference>
<feature type="domain" description="Methyltransferase" evidence="1">
    <location>
        <begin position="29"/>
        <end position="129"/>
    </location>
</feature>
<name>A0A2T7BG32_9BACT</name>
<dbReference type="GO" id="GO:0032259">
    <property type="term" value="P:methylation"/>
    <property type="evidence" value="ECO:0007669"/>
    <property type="project" value="UniProtKB-KW"/>
</dbReference>